<accession>A7HJH2</accession>
<keyword evidence="4" id="KW-0732">Signal</keyword>
<dbReference type="InterPro" id="IPR006059">
    <property type="entry name" value="SBP"/>
</dbReference>
<dbReference type="Pfam" id="PF13416">
    <property type="entry name" value="SBP_bac_8"/>
    <property type="match status" value="1"/>
</dbReference>
<keyword evidence="3" id="KW-0813">Transport</keyword>
<dbReference type="SUPFAM" id="SSF53850">
    <property type="entry name" value="Periplasmic binding protein-like II"/>
    <property type="match status" value="1"/>
</dbReference>
<evidence type="ECO:0000256" key="4">
    <source>
        <dbReference type="ARBA" id="ARBA00022729"/>
    </source>
</evidence>
<evidence type="ECO:0000256" key="2">
    <source>
        <dbReference type="ARBA" id="ARBA00008520"/>
    </source>
</evidence>
<dbReference type="EMBL" id="CP000771">
    <property type="protein sequence ID" value="ABS60055.1"/>
    <property type="molecule type" value="Genomic_DNA"/>
</dbReference>
<dbReference type="InterPro" id="IPR050490">
    <property type="entry name" value="Bact_solute-bd_prot1"/>
</dbReference>
<dbReference type="GO" id="GO:0030313">
    <property type="term" value="C:cell envelope"/>
    <property type="evidence" value="ECO:0007669"/>
    <property type="project" value="UniProtKB-SubCell"/>
</dbReference>
<reference evidence="5 6" key="1">
    <citation type="submission" date="2007-07" db="EMBL/GenBank/DDBJ databases">
        <title>Complete sequence of Fervidobacterium nodosum Rt17-B1.</title>
        <authorList>
            <consortium name="US DOE Joint Genome Institute"/>
            <person name="Copeland A."/>
            <person name="Lucas S."/>
            <person name="Lapidus A."/>
            <person name="Barry K."/>
            <person name="Glavina del Rio T."/>
            <person name="Dalin E."/>
            <person name="Tice H."/>
            <person name="Pitluck S."/>
            <person name="Saunders E."/>
            <person name="Brettin T."/>
            <person name="Bruce D."/>
            <person name="Detter J.C."/>
            <person name="Han C."/>
            <person name="Schmutz J."/>
            <person name="Larimer F."/>
            <person name="Land M."/>
            <person name="Hauser L."/>
            <person name="Kyrpides N."/>
            <person name="Mikhailova N."/>
            <person name="Nelson K."/>
            <person name="Gogarten J.P."/>
            <person name="Noll K."/>
            <person name="Richardson P."/>
        </authorList>
    </citation>
    <scope>NUCLEOTIDE SEQUENCE [LARGE SCALE GENOMIC DNA]</scope>
    <source>
        <strain evidence="6">ATCC 35602 / DSM 5306 / Rt17-B1</strain>
    </source>
</reference>
<dbReference type="RefSeq" id="WP_011993378.1">
    <property type="nucleotide sequence ID" value="NC_009718.1"/>
</dbReference>
<proteinExistence type="inferred from homology"/>
<sequence length="420" mass="47198">MRKVLLVVLLITSVLFFGATKVVFWHAMGGGQGETLNQIVKAFNESHPDIVVEAVYIGNYNALQQKLLAGAQAGQLPTISQAYANWTAKLLQSNIVEPLNKYMNDPKIGMTKAEWEDVFKAFRDNCTWGNTVYAVPFNKSLYILYYNATALSAAGISAPKSINELLYASKALTKDKNKDGKPDVYGFAFRTTVDTFQIFLMMRGGDIVKKDPKTGRYVSAIDSPETREVLSFFKKLLDDKVAFAQGGYLNDIFGQGTVLMYIDTIAGRTYVESSAKGKFQWSWAPVPVWKTRNVPFAGTDIIMFSTAKEEEKRAAWEFMKYLISPEVTAYWAINTGYLPVRRAALQTTIWKQAAKSDPLLEIPLQQIDNAKMDPQLSVWTEIRNVVSTMFNDFINGKVDMETAIKKADADIKKYLAEEYK</sequence>
<dbReference type="eggNOG" id="COG1653">
    <property type="taxonomic scope" value="Bacteria"/>
</dbReference>
<evidence type="ECO:0000313" key="6">
    <source>
        <dbReference type="Proteomes" id="UP000002415"/>
    </source>
</evidence>
<name>A7HJH2_FERNB</name>
<evidence type="ECO:0000256" key="3">
    <source>
        <dbReference type="ARBA" id="ARBA00022448"/>
    </source>
</evidence>
<dbReference type="Proteomes" id="UP000002415">
    <property type="component" value="Chromosome"/>
</dbReference>
<dbReference type="CDD" id="cd14748">
    <property type="entry name" value="PBP2_UgpB"/>
    <property type="match status" value="1"/>
</dbReference>
<dbReference type="Gene3D" id="3.40.190.10">
    <property type="entry name" value="Periplasmic binding protein-like II"/>
    <property type="match status" value="2"/>
</dbReference>
<organism evidence="5 6">
    <name type="scientific">Fervidobacterium nodosum (strain ATCC 35602 / DSM 5306 / Rt17-B1)</name>
    <dbReference type="NCBI Taxonomy" id="381764"/>
    <lineage>
        <taxon>Bacteria</taxon>
        <taxon>Thermotogati</taxon>
        <taxon>Thermotogota</taxon>
        <taxon>Thermotogae</taxon>
        <taxon>Thermotogales</taxon>
        <taxon>Fervidobacteriaceae</taxon>
        <taxon>Fervidobacterium</taxon>
    </lineage>
</organism>
<comment type="similarity">
    <text evidence="2">Belongs to the bacterial solute-binding protein 1 family.</text>
</comment>
<keyword evidence="6" id="KW-1185">Reference proteome</keyword>
<protein>
    <submittedName>
        <fullName evidence="5">Extracellular solute-binding protein family 1</fullName>
    </submittedName>
</protein>
<dbReference type="HOGENOM" id="CLU_031285_3_1_0"/>
<evidence type="ECO:0000256" key="1">
    <source>
        <dbReference type="ARBA" id="ARBA00004196"/>
    </source>
</evidence>
<dbReference type="STRING" id="381764.Fnod_0188"/>
<evidence type="ECO:0000313" key="5">
    <source>
        <dbReference type="EMBL" id="ABS60055.1"/>
    </source>
</evidence>
<dbReference type="KEGG" id="fno:Fnod_0188"/>
<gene>
    <name evidence="5" type="ordered locus">Fnod_0188</name>
</gene>
<dbReference type="PANTHER" id="PTHR43649">
    <property type="entry name" value="ARABINOSE-BINDING PROTEIN-RELATED"/>
    <property type="match status" value="1"/>
</dbReference>
<dbReference type="PANTHER" id="PTHR43649:SF31">
    <property type="entry name" value="SN-GLYCEROL-3-PHOSPHATE-BINDING PERIPLASMIC PROTEIN UGPB"/>
    <property type="match status" value="1"/>
</dbReference>
<dbReference type="AlphaFoldDB" id="A7HJH2"/>
<dbReference type="OrthoDB" id="9795467at2"/>
<comment type="subcellular location">
    <subcellularLocation>
        <location evidence="1">Cell envelope</location>
    </subcellularLocation>
</comment>
<reference evidence="5 6" key="2">
    <citation type="journal article" date="2009" name="Proc. Natl. Acad. Sci. U.S.A.">
        <title>On the chimeric nature, thermophilic origin, and phylogenetic placement of the Thermotogales.</title>
        <authorList>
            <person name="Zhaxybayeva O."/>
            <person name="Swithers K.S."/>
            <person name="Lapierre P."/>
            <person name="Fournier G.P."/>
            <person name="Bickhart D.M."/>
            <person name="DeBoy R.T."/>
            <person name="Nelson K.E."/>
            <person name="Nesbo C.L."/>
            <person name="Doolittle W.F."/>
            <person name="Gogarten J.P."/>
            <person name="Noll K.M."/>
        </authorList>
    </citation>
    <scope>NUCLEOTIDE SEQUENCE [LARGE SCALE GENOMIC DNA]</scope>
    <source>
        <strain evidence="6">ATCC 35602 / DSM 5306 / Rt17-B1</strain>
    </source>
</reference>